<dbReference type="PROSITE" id="PS51318">
    <property type="entry name" value="TAT"/>
    <property type="match status" value="1"/>
</dbReference>
<dbReference type="PROSITE" id="PS51257">
    <property type="entry name" value="PROKAR_LIPOPROTEIN"/>
    <property type="match status" value="1"/>
</dbReference>
<dbReference type="InterPro" id="IPR050738">
    <property type="entry name" value="Sulfatase"/>
</dbReference>
<dbReference type="SUPFAM" id="SSF53649">
    <property type="entry name" value="Alkaline phosphatase-like"/>
    <property type="match status" value="1"/>
</dbReference>
<evidence type="ECO:0000256" key="2">
    <source>
        <dbReference type="ARBA" id="ARBA00022801"/>
    </source>
</evidence>
<dbReference type="GO" id="GO:0004065">
    <property type="term" value="F:arylsulfatase activity"/>
    <property type="evidence" value="ECO:0007669"/>
    <property type="project" value="TreeGrafter"/>
</dbReference>
<sequence>MMQQTTRRAFLRSAAVGLGALACGRTVGRAAAGRPNAIFLLTDDQRWDTLGCAGNPIVRTPHIDAMATDGVRFTNAFVTTSICATSRASIFSGQYARRHGIHDFATGFSDAAWADSYPARLKAAGYRLGLVGKYGVGRDRDFQKDTFDFWRGIAGQPVYEQKDEHGNDRHLTAIMGDQSIEFLRGCSADRPFCLSVSFKAPHVQDADPRQFIYDPIYKDLYKDVAIPVPETASPEHVATLPEFLRDDATTARVRWRMRFDTPQKYQEMVKGYYRLITGVDTVVGRIRAELDRLGLADNTIVMLMGDNGFFLGEHGFAGKWYGHEESIRVPLVVHDPRLPAACRGRTPAQIALNIDIAPTILSLAGVEVPPAMQGADLSPLMRGRPGLARSDFFYEHLFVHRPGGRGPNLIPQSEGVVSLRYKYLRYIDREPVYEQLFDLQNDPHEKRNLVYDPARQGLLNAMRARWEQLRAECV</sequence>
<feature type="domain" description="Sulfatase N-terminal" evidence="3">
    <location>
        <begin position="35"/>
        <end position="366"/>
    </location>
</feature>
<evidence type="ECO:0000259" key="3">
    <source>
        <dbReference type="Pfam" id="PF00884"/>
    </source>
</evidence>
<dbReference type="Proteomes" id="UP001431776">
    <property type="component" value="Unassembled WGS sequence"/>
</dbReference>
<gene>
    <name evidence="4" type="ORF">QJ522_22135</name>
</gene>
<dbReference type="EMBL" id="JASCXX010000053">
    <property type="protein sequence ID" value="MDI6451777.1"/>
    <property type="molecule type" value="Genomic_DNA"/>
</dbReference>
<dbReference type="PANTHER" id="PTHR42693:SF53">
    <property type="entry name" value="ENDO-4-O-SULFATASE"/>
    <property type="match status" value="1"/>
</dbReference>
<reference evidence="4" key="1">
    <citation type="submission" date="2023-05" db="EMBL/GenBank/DDBJ databases">
        <title>Anaerotaeda fermentans gen. nov., sp. nov., a novel anaerobic planctomycete of the new family within the order Sedimentisphaerales isolated from Taman Peninsula, Russia.</title>
        <authorList>
            <person name="Khomyakova M.A."/>
            <person name="Merkel A.Y."/>
            <person name="Slobodkin A.I."/>
        </authorList>
    </citation>
    <scope>NUCLEOTIDE SEQUENCE</scope>
    <source>
        <strain evidence="4">M17dextr</strain>
    </source>
</reference>
<protein>
    <submittedName>
        <fullName evidence="4">Sulfatase</fullName>
    </submittedName>
</protein>
<dbReference type="InterPro" id="IPR006311">
    <property type="entry name" value="TAT_signal"/>
</dbReference>
<dbReference type="CDD" id="cd16031">
    <property type="entry name" value="G6S_like"/>
    <property type="match status" value="1"/>
</dbReference>
<evidence type="ECO:0000313" key="5">
    <source>
        <dbReference type="Proteomes" id="UP001431776"/>
    </source>
</evidence>
<dbReference type="InterPro" id="IPR017850">
    <property type="entry name" value="Alkaline_phosphatase_core_sf"/>
</dbReference>
<keyword evidence="5" id="KW-1185">Reference proteome</keyword>
<evidence type="ECO:0000313" key="4">
    <source>
        <dbReference type="EMBL" id="MDI6451777.1"/>
    </source>
</evidence>
<dbReference type="RefSeq" id="WP_349247184.1">
    <property type="nucleotide sequence ID" value="NZ_JASCXX010000053.1"/>
</dbReference>
<comment type="similarity">
    <text evidence="1">Belongs to the sulfatase family.</text>
</comment>
<dbReference type="InterPro" id="IPR000917">
    <property type="entry name" value="Sulfatase_N"/>
</dbReference>
<evidence type="ECO:0000256" key="1">
    <source>
        <dbReference type="ARBA" id="ARBA00008779"/>
    </source>
</evidence>
<organism evidence="4 5">
    <name type="scientific">Anaerobaca lacustris</name>
    <dbReference type="NCBI Taxonomy" id="3044600"/>
    <lineage>
        <taxon>Bacteria</taxon>
        <taxon>Pseudomonadati</taxon>
        <taxon>Planctomycetota</taxon>
        <taxon>Phycisphaerae</taxon>
        <taxon>Sedimentisphaerales</taxon>
        <taxon>Anaerobacaceae</taxon>
        <taxon>Anaerobaca</taxon>
    </lineage>
</organism>
<proteinExistence type="inferred from homology"/>
<keyword evidence="2" id="KW-0378">Hydrolase</keyword>
<name>A0AAW6U1K4_9BACT</name>
<dbReference type="PANTHER" id="PTHR42693">
    <property type="entry name" value="ARYLSULFATASE FAMILY MEMBER"/>
    <property type="match status" value="1"/>
</dbReference>
<dbReference type="Gene3D" id="3.40.720.10">
    <property type="entry name" value="Alkaline Phosphatase, subunit A"/>
    <property type="match status" value="1"/>
</dbReference>
<comment type="caution">
    <text evidence="4">The sequence shown here is derived from an EMBL/GenBank/DDBJ whole genome shotgun (WGS) entry which is preliminary data.</text>
</comment>
<dbReference type="AlphaFoldDB" id="A0AAW6U1K4"/>
<accession>A0AAW6U1K4</accession>
<dbReference type="Pfam" id="PF00884">
    <property type="entry name" value="Sulfatase"/>
    <property type="match status" value="1"/>
</dbReference>